<accession>A0ABW5YPF0</accession>
<proteinExistence type="predicted"/>
<evidence type="ECO:0000313" key="5">
    <source>
        <dbReference type="EMBL" id="MFD2892898.1"/>
    </source>
</evidence>
<keyword evidence="1 3" id="KW-0732">Signal</keyword>
<dbReference type="InterPro" id="IPR026444">
    <property type="entry name" value="Secre_tail"/>
</dbReference>
<reference evidence="6" key="1">
    <citation type="journal article" date="2019" name="Int. J. Syst. Evol. Microbiol.">
        <title>The Global Catalogue of Microorganisms (GCM) 10K type strain sequencing project: providing services to taxonomists for standard genome sequencing and annotation.</title>
        <authorList>
            <consortium name="The Broad Institute Genomics Platform"/>
            <consortium name="The Broad Institute Genome Sequencing Center for Infectious Disease"/>
            <person name="Wu L."/>
            <person name="Ma J."/>
        </authorList>
    </citation>
    <scope>NUCLEOTIDE SEQUENCE [LARGE SCALE GENOMIC DNA]</scope>
    <source>
        <strain evidence="6">KCTC 22671</strain>
    </source>
</reference>
<dbReference type="Gene3D" id="2.60.120.200">
    <property type="match status" value="1"/>
</dbReference>
<dbReference type="EMBL" id="JBHUPC010000020">
    <property type="protein sequence ID" value="MFD2892898.1"/>
    <property type="molecule type" value="Genomic_DNA"/>
</dbReference>
<feature type="signal peptide" evidence="3">
    <location>
        <begin position="1"/>
        <end position="20"/>
    </location>
</feature>
<name>A0ABW5YPF0_9FLAO</name>
<dbReference type="SUPFAM" id="SSF49899">
    <property type="entry name" value="Concanavalin A-like lectins/glucanases"/>
    <property type="match status" value="1"/>
</dbReference>
<dbReference type="Pfam" id="PF18962">
    <property type="entry name" value="Por_Secre_tail"/>
    <property type="match status" value="1"/>
</dbReference>
<evidence type="ECO:0000256" key="3">
    <source>
        <dbReference type="SAM" id="SignalP"/>
    </source>
</evidence>
<organism evidence="5 6">
    <name type="scientific">Flavobacterium chuncheonense</name>
    <dbReference type="NCBI Taxonomy" id="2026653"/>
    <lineage>
        <taxon>Bacteria</taxon>
        <taxon>Pseudomonadati</taxon>
        <taxon>Bacteroidota</taxon>
        <taxon>Flavobacteriia</taxon>
        <taxon>Flavobacteriales</taxon>
        <taxon>Flavobacteriaceae</taxon>
        <taxon>Flavobacterium</taxon>
    </lineage>
</organism>
<dbReference type="NCBIfam" id="TIGR04183">
    <property type="entry name" value="Por_Secre_tail"/>
    <property type="match status" value="1"/>
</dbReference>
<feature type="domain" description="LamG-like jellyroll fold" evidence="4">
    <location>
        <begin position="44"/>
        <end position="187"/>
    </location>
</feature>
<evidence type="ECO:0000313" key="6">
    <source>
        <dbReference type="Proteomes" id="UP001597534"/>
    </source>
</evidence>
<evidence type="ECO:0000259" key="4">
    <source>
        <dbReference type="SMART" id="SM00560"/>
    </source>
</evidence>
<dbReference type="Pfam" id="PF13385">
    <property type="entry name" value="Laminin_G_3"/>
    <property type="match status" value="1"/>
</dbReference>
<keyword evidence="6" id="KW-1185">Reference proteome</keyword>
<dbReference type="InterPro" id="IPR013320">
    <property type="entry name" value="ConA-like_dom_sf"/>
</dbReference>
<feature type="chain" id="PRO_5045262110" evidence="3">
    <location>
        <begin position="21"/>
        <end position="415"/>
    </location>
</feature>
<dbReference type="Proteomes" id="UP001597534">
    <property type="component" value="Unassembled WGS sequence"/>
</dbReference>
<dbReference type="RefSeq" id="WP_379812632.1">
    <property type="nucleotide sequence ID" value="NZ_JBHUPC010000020.1"/>
</dbReference>
<dbReference type="SMART" id="SM00560">
    <property type="entry name" value="LamGL"/>
    <property type="match status" value="1"/>
</dbReference>
<sequence length="415" mass="44269">MKKKLLVFAFSAGLFTASYAQKALHFDGVNDYVQTDVLPMTGNTARTVEAWIKTTKNSLPTGQGGLGQSVITDWGSISPNGYRFTFNLLFNNAIRLEVAGNGISGNIAVNDGNWHHVAVVWDPAAVSTSTSVSLYVDGILDVTGNLTVNVNTGATTNLRIGQRIDGTGPFQGSIDEVRVWNFAKTQTQIANDMNTEFCSSQSGLVTYFKFNEGVVEGVNTGLTTINDNSGGNYTGTLNNFALTGTTSNFVAGGNLTLTTVDNTVTNNGGVLTATQTGATYQWVDCDNGNALISGENAQTFSPSVNGNYAVNINLNGCETISNCIQVTSLSSNSFDFNNKITIYPNPLSSILNLNLDETFEEVSVKVINSLGQVVAAQSYSNTNQVSQTVDFSSGVYFVEITTNTGEKAVKRIIKQ</sequence>
<evidence type="ECO:0000256" key="2">
    <source>
        <dbReference type="ARBA" id="ARBA00023157"/>
    </source>
</evidence>
<dbReference type="InterPro" id="IPR006558">
    <property type="entry name" value="LamG-like"/>
</dbReference>
<gene>
    <name evidence="5" type="ORF">ACFS5J_12830</name>
</gene>
<evidence type="ECO:0000256" key="1">
    <source>
        <dbReference type="ARBA" id="ARBA00022729"/>
    </source>
</evidence>
<protein>
    <submittedName>
        <fullName evidence="5">LamG-like jellyroll fold domain-containing protein</fullName>
    </submittedName>
</protein>
<comment type="caution">
    <text evidence="5">The sequence shown here is derived from an EMBL/GenBank/DDBJ whole genome shotgun (WGS) entry which is preliminary data.</text>
</comment>
<dbReference type="Gene3D" id="2.60.40.3080">
    <property type="match status" value="1"/>
</dbReference>
<keyword evidence="2" id="KW-1015">Disulfide bond</keyword>